<dbReference type="PANTHER" id="PTHR30269">
    <property type="entry name" value="TRANSMEMBRANE PROTEIN YFCA"/>
    <property type="match status" value="1"/>
</dbReference>
<keyword evidence="10" id="KW-1185">Reference proteome</keyword>
<comment type="similarity">
    <text evidence="2 8">Belongs to the 4-toluene sulfonate uptake permease (TSUP) (TC 2.A.102) family.</text>
</comment>
<evidence type="ECO:0000256" key="1">
    <source>
        <dbReference type="ARBA" id="ARBA00004651"/>
    </source>
</evidence>
<evidence type="ECO:0000256" key="6">
    <source>
        <dbReference type="ARBA" id="ARBA00022989"/>
    </source>
</evidence>
<feature type="transmembrane region" description="Helical" evidence="8">
    <location>
        <begin position="43"/>
        <end position="62"/>
    </location>
</feature>
<keyword evidence="4 8" id="KW-1003">Cell membrane</keyword>
<evidence type="ECO:0000313" key="10">
    <source>
        <dbReference type="Proteomes" id="UP000321201"/>
    </source>
</evidence>
<dbReference type="Proteomes" id="UP000321201">
    <property type="component" value="Unassembled WGS sequence"/>
</dbReference>
<proteinExistence type="inferred from homology"/>
<evidence type="ECO:0000256" key="2">
    <source>
        <dbReference type="ARBA" id="ARBA00009142"/>
    </source>
</evidence>
<feature type="transmembrane region" description="Helical" evidence="8">
    <location>
        <begin position="74"/>
        <end position="93"/>
    </location>
</feature>
<dbReference type="OrthoDB" id="5801432at2"/>
<evidence type="ECO:0000256" key="8">
    <source>
        <dbReference type="RuleBase" id="RU363041"/>
    </source>
</evidence>
<dbReference type="InterPro" id="IPR002781">
    <property type="entry name" value="TM_pro_TauE-like"/>
</dbReference>
<evidence type="ECO:0000256" key="5">
    <source>
        <dbReference type="ARBA" id="ARBA00022692"/>
    </source>
</evidence>
<feature type="transmembrane region" description="Helical" evidence="8">
    <location>
        <begin position="181"/>
        <end position="207"/>
    </location>
</feature>
<organism evidence="9 10">
    <name type="scientific">Pelomicrobium methylotrophicum</name>
    <dbReference type="NCBI Taxonomy" id="2602750"/>
    <lineage>
        <taxon>Bacteria</taxon>
        <taxon>Pseudomonadati</taxon>
        <taxon>Pseudomonadota</taxon>
        <taxon>Hydrogenophilia</taxon>
        <taxon>Hydrogenophilia incertae sedis</taxon>
        <taxon>Pelomicrobium</taxon>
    </lineage>
</organism>
<evidence type="ECO:0000256" key="7">
    <source>
        <dbReference type="ARBA" id="ARBA00023136"/>
    </source>
</evidence>
<comment type="subcellular location">
    <subcellularLocation>
        <location evidence="1 8">Cell membrane</location>
        <topology evidence="1 8">Multi-pass membrane protein</topology>
    </subcellularLocation>
</comment>
<comment type="caution">
    <text evidence="9">The sequence shown here is derived from an EMBL/GenBank/DDBJ whole genome shotgun (WGS) entry which is preliminary data.</text>
</comment>
<dbReference type="GO" id="GO:0005886">
    <property type="term" value="C:plasma membrane"/>
    <property type="evidence" value="ECO:0007669"/>
    <property type="project" value="UniProtKB-SubCell"/>
</dbReference>
<name>A0A5C7ELB8_9PROT</name>
<dbReference type="Pfam" id="PF01925">
    <property type="entry name" value="TauE"/>
    <property type="match status" value="1"/>
</dbReference>
<evidence type="ECO:0000256" key="3">
    <source>
        <dbReference type="ARBA" id="ARBA00022448"/>
    </source>
</evidence>
<dbReference type="AlphaFoldDB" id="A0A5C7ELB8"/>
<feature type="transmembrane region" description="Helical" evidence="8">
    <location>
        <begin position="99"/>
        <end position="117"/>
    </location>
</feature>
<gene>
    <name evidence="9" type="ORF">FR698_03435</name>
</gene>
<keyword evidence="3" id="KW-0813">Transport</keyword>
<dbReference type="InterPro" id="IPR052017">
    <property type="entry name" value="TSUP"/>
</dbReference>
<dbReference type="PANTHER" id="PTHR30269:SF37">
    <property type="entry name" value="MEMBRANE TRANSPORTER PROTEIN"/>
    <property type="match status" value="1"/>
</dbReference>
<keyword evidence="6 8" id="KW-1133">Transmembrane helix</keyword>
<keyword evidence="7 8" id="KW-0472">Membrane</keyword>
<evidence type="ECO:0000313" key="9">
    <source>
        <dbReference type="EMBL" id="TXF13130.1"/>
    </source>
</evidence>
<keyword evidence="5 8" id="KW-0812">Transmembrane</keyword>
<feature type="transmembrane region" description="Helical" evidence="8">
    <location>
        <begin position="129"/>
        <end position="154"/>
    </location>
</feature>
<feature type="transmembrane region" description="Helical" evidence="8">
    <location>
        <begin position="7"/>
        <end position="37"/>
    </location>
</feature>
<dbReference type="InParanoid" id="A0A5C7ELB8"/>
<feature type="transmembrane region" description="Helical" evidence="8">
    <location>
        <begin position="228"/>
        <end position="246"/>
    </location>
</feature>
<protein>
    <recommendedName>
        <fullName evidence="8">Probable membrane transporter protein</fullName>
    </recommendedName>
</protein>
<reference evidence="9 10" key="1">
    <citation type="submission" date="2019-08" db="EMBL/GenBank/DDBJ databases">
        <title>Pelomicrobium methylotrophicum gen. nov., sp. nov. a moderately thermophilic, facultatively anaerobic, lithoautotrophic and methylotrophic bacterium isolated from a terrestrial mud volcano.</title>
        <authorList>
            <person name="Slobodkina G.B."/>
            <person name="Merkel A.Y."/>
            <person name="Slobodkin A.I."/>
        </authorList>
    </citation>
    <scope>NUCLEOTIDE SEQUENCE [LARGE SCALE GENOMIC DNA]</scope>
    <source>
        <strain evidence="9 10">SM250</strain>
    </source>
</reference>
<accession>A0A5C7ELB8</accession>
<dbReference type="EMBL" id="VPFL01000003">
    <property type="protein sequence ID" value="TXF13130.1"/>
    <property type="molecule type" value="Genomic_DNA"/>
</dbReference>
<sequence>MGVELEVLIVAPLAVFAAFFVFGMTGFGSSLIAVPVLAHLLPLQQVVPTMVLMEFAGSFLLRRGHAGRLNRRELAWLVPVAVVGIGIGATLLARLPAAPLQLGLGAFVLLFGVYSMLEPSFRGEIGRAWVLPAGLVGGTFTALFGTGGPVYAIYLSRRIEDRGELRSTMSAMITLSTALRIVAFAATGLLLHLKVVVAALVLAPVMLLALKLGSRVHLGLSHRRVRQALGAVLVLSGLSLLIKGTFF</sequence>
<evidence type="ECO:0000256" key="4">
    <source>
        <dbReference type="ARBA" id="ARBA00022475"/>
    </source>
</evidence>